<evidence type="ECO:0000256" key="4">
    <source>
        <dbReference type="ARBA" id="ARBA00022692"/>
    </source>
</evidence>
<reference evidence="10" key="1">
    <citation type="submission" date="2015-08" db="EMBL/GenBank/DDBJ databases">
        <authorList>
            <person name="Babu N.S."/>
            <person name="Beckwith C.J."/>
            <person name="Beseler K.G."/>
            <person name="Brison A."/>
            <person name="Carone J.V."/>
            <person name="Caskin T.P."/>
            <person name="Diamond M."/>
            <person name="Durham M.E."/>
            <person name="Foxe J.M."/>
            <person name="Go M."/>
            <person name="Henderson B.A."/>
            <person name="Jones I.B."/>
            <person name="McGettigan J.A."/>
            <person name="Micheletti S.J."/>
            <person name="Nasrallah M.E."/>
            <person name="Ortiz D."/>
            <person name="Piller C.R."/>
            <person name="Privatt S.R."/>
            <person name="Schneider S.L."/>
            <person name="Sharp S."/>
            <person name="Smith T.C."/>
            <person name="Stanton J.D."/>
            <person name="Ullery H.E."/>
            <person name="Wilson R.J."/>
            <person name="Serrano M.G."/>
            <person name="Buck G."/>
            <person name="Lee V."/>
            <person name="Wang Y."/>
            <person name="Carvalho R."/>
            <person name="Voegtly L."/>
            <person name="Shi R."/>
            <person name="Duckworth R."/>
            <person name="Johnson A."/>
            <person name="Loviza R."/>
            <person name="Walstead R."/>
            <person name="Shah Z."/>
            <person name="Kiflezghi M."/>
            <person name="Wade K."/>
            <person name="Ball S.L."/>
            <person name="Bradley K.W."/>
            <person name="Asai D.J."/>
            <person name="Bowman C.A."/>
            <person name="Russell D.A."/>
            <person name="Pope W.H."/>
            <person name="Jacobs-Sera D."/>
            <person name="Hendrix R.W."/>
            <person name="Hatfull G.F."/>
        </authorList>
    </citation>
    <scope>NUCLEOTIDE SEQUENCE</scope>
</reference>
<proteinExistence type="inferred from homology"/>
<sequence>MPSASNGNSKALERPLLPQEDVPSLGCREEGLTQSQTLSPQQSSLLGFTCDSEGCGNGGAICNVAVTAIGAGMLALPKAMERVGVILGFTLFGTVCLLTYFSSSIIIRYASRRGKRTYSELIEGEFGLTGARVLQTSIIIHVSGVMIVYLIIIADMLVGAAPEWHGVLPTLLDRHDGVWFLSRPFVCAVLLVVAIAPMLISRELTVVARYSRNSIIMMLFLSSTMITLAGVALWQGKAAAIHILPTPLDPKCASGCGTLVSMCVAILSVLSVSCLAFTCQFNLLPVHLSLKDGRCSNMLSITRKAIALCAALYGTVAISGYIMFGKNTQGDVLRNLTIRYVSTLVHPVLASVLIDFIVLATTFNLLVNFVLKVWAVRESVSEMFYGLPALELSLPRFYLLTYGLSLAAYLTSVFIPSVWVMLSLVGSTACVTFSYIFPGLIMARNGKTRLGRVGGGSTVIMAVVMATVAITNTLSGHADL</sequence>
<evidence type="ECO:0000256" key="1">
    <source>
        <dbReference type="ARBA" id="ARBA00004141"/>
    </source>
</evidence>
<dbReference type="AlphaFoldDB" id="A0A1D2A7R2"/>
<evidence type="ECO:0000313" key="10">
    <source>
        <dbReference type="EMBL" id="JAT74973.1"/>
    </source>
</evidence>
<evidence type="ECO:0000256" key="7">
    <source>
        <dbReference type="ARBA" id="ARBA00023136"/>
    </source>
</evidence>
<keyword evidence="5" id="KW-0029">Amino-acid transport</keyword>
<gene>
    <name evidence="10" type="ORF">g.11292</name>
</gene>
<protein>
    <recommendedName>
        <fullName evidence="9">Amino acid transporter transmembrane domain-containing protein</fullName>
    </recommendedName>
</protein>
<keyword evidence="4 8" id="KW-0812">Transmembrane</keyword>
<keyword evidence="7 8" id="KW-0472">Membrane</keyword>
<feature type="domain" description="Amino acid transporter transmembrane" evidence="9">
    <location>
        <begin position="60"/>
        <end position="444"/>
    </location>
</feature>
<dbReference type="GO" id="GO:0016020">
    <property type="term" value="C:membrane"/>
    <property type="evidence" value="ECO:0007669"/>
    <property type="project" value="UniProtKB-SubCell"/>
</dbReference>
<dbReference type="InterPro" id="IPR013057">
    <property type="entry name" value="AA_transpt_TM"/>
</dbReference>
<evidence type="ECO:0000256" key="8">
    <source>
        <dbReference type="SAM" id="Phobius"/>
    </source>
</evidence>
<feature type="transmembrane region" description="Helical" evidence="8">
    <location>
        <begin position="453"/>
        <end position="474"/>
    </location>
</feature>
<evidence type="ECO:0000256" key="3">
    <source>
        <dbReference type="ARBA" id="ARBA00022448"/>
    </source>
</evidence>
<dbReference type="Pfam" id="PF01490">
    <property type="entry name" value="Aa_trans"/>
    <property type="match status" value="1"/>
</dbReference>
<dbReference type="GO" id="GO:0015179">
    <property type="term" value="F:L-amino acid transmembrane transporter activity"/>
    <property type="evidence" value="ECO:0007669"/>
    <property type="project" value="TreeGrafter"/>
</dbReference>
<feature type="transmembrane region" description="Helical" evidence="8">
    <location>
        <begin position="138"/>
        <end position="161"/>
    </location>
</feature>
<feature type="transmembrane region" description="Helical" evidence="8">
    <location>
        <begin position="421"/>
        <end position="441"/>
    </location>
</feature>
<name>A0A1D2A7R2_AUXPR</name>
<feature type="transmembrane region" description="Helical" evidence="8">
    <location>
        <begin position="397"/>
        <end position="415"/>
    </location>
</feature>
<feature type="transmembrane region" description="Helical" evidence="8">
    <location>
        <begin position="83"/>
        <end position="107"/>
    </location>
</feature>
<dbReference type="PANTHER" id="PTHR22950:SF458">
    <property type="entry name" value="SODIUM-COUPLED NEUTRAL AMINO ACID TRANSPORTER 11-RELATED"/>
    <property type="match status" value="1"/>
</dbReference>
<dbReference type="EMBL" id="GDKF01003649">
    <property type="protein sequence ID" value="JAT74973.1"/>
    <property type="molecule type" value="Transcribed_RNA"/>
</dbReference>
<evidence type="ECO:0000256" key="6">
    <source>
        <dbReference type="ARBA" id="ARBA00022989"/>
    </source>
</evidence>
<keyword evidence="6 8" id="KW-1133">Transmembrane helix</keyword>
<feature type="transmembrane region" description="Helical" evidence="8">
    <location>
        <begin position="181"/>
        <end position="201"/>
    </location>
</feature>
<evidence type="ECO:0000259" key="9">
    <source>
        <dbReference type="Pfam" id="PF01490"/>
    </source>
</evidence>
<feature type="transmembrane region" description="Helical" evidence="8">
    <location>
        <begin position="259"/>
        <end position="284"/>
    </location>
</feature>
<comment type="subcellular location">
    <subcellularLocation>
        <location evidence="1">Membrane</location>
        <topology evidence="1">Multi-pass membrane protein</topology>
    </subcellularLocation>
</comment>
<dbReference type="PANTHER" id="PTHR22950">
    <property type="entry name" value="AMINO ACID TRANSPORTER"/>
    <property type="match status" value="1"/>
</dbReference>
<comment type="similarity">
    <text evidence="2">Belongs to the amino acid/polyamine transporter 2 family.</text>
</comment>
<evidence type="ECO:0000256" key="2">
    <source>
        <dbReference type="ARBA" id="ARBA00008066"/>
    </source>
</evidence>
<keyword evidence="3" id="KW-0813">Transport</keyword>
<feature type="transmembrane region" description="Helical" evidence="8">
    <location>
        <begin position="344"/>
        <end position="376"/>
    </location>
</feature>
<organism evidence="10">
    <name type="scientific">Auxenochlorella protothecoides</name>
    <name type="common">Green microalga</name>
    <name type="synonym">Chlorella protothecoides</name>
    <dbReference type="NCBI Taxonomy" id="3075"/>
    <lineage>
        <taxon>Eukaryota</taxon>
        <taxon>Viridiplantae</taxon>
        <taxon>Chlorophyta</taxon>
        <taxon>core chlorophytes</taxon>
        <taxon>Trebouxiophyceae</taxon>
        <taxon>Chlorellales</taxon>
        <taxon>Chlorellaceae</taxon>
        <taxon>Auxenochlorella</taxon>
    </lineage>
</organism>
<evidence type="ECO:0000256" key="5">
    <source>
        <dbReference type="ARBA" id="ARBA00022970"/>
    </source>
</evidence>
<accession>A0A1D2A7R2</accession>
<feature type="transmembrane region" description="Helical" evidence="8">
    <location>
        <begin position="305"/>
        <end position="324"/>
    </location>
</feature>
<feature type="transmembrane region" description="Helical" evidence="8">
    <location>
        <begin position="213"/>
        <end position="234"/>
    </location>
</feature>